<keyword evidence="4 9" id="KW-0812">Transmembrane</keyword>
<evidence type="ECO:0000256" key="8">
    <source>
        <dbReference type="SAM" id="MobiDB-lite"/>
    </source>
</evidence>
<dbReference type="GO" id="GO:0022857">
    <property type="term" value="F:transmembrane transporter activity"/>
    <property type="evidence" value="ECO:0007669"/>
    <property type="project" value="InterPro"/>
</dbReference>
<dbReference type="EMBL" id="BNBO01000071">
    <property type="protein sequence ID" value="GHH84114.1"/>
    <property type="molecule type" value="Genomic_DNA"/>
</dbReference>
<evidence type="ECO:0000256" key="3">
    <source>
        <dbReference type="ARBA" id="ARBA00022448"/>
    </source>
</evidence>
<accession>A0A919L5F1</accession>
<feature type="transmembrane region" description="Helical" evidence="9">
    <location>
        <begin position="82"/>
        <end position="104"/>
    </location>
</feature>
<keyword evidence="5 9" id="KW-1133">Transmembrane helix</keyword>
<feature type="transmembrane region" description="Helical" evidence="9">
    <location>
        <begin position="416"/>
        <end position="438"/>
    </location>
</feature>
<evidence type="ECO:0000313" key="10">
    <source>
        <dbReference type="EMBL" id="GHH84114.1"/>
    </source>
</evidence>
<protein>
    <submittedName>
        <fullName evidence="10">Allantoin permease</fullName>
    </submittedName>
</protein>
<feature type="transmembrane region" description="Helical" evidence="9">
    <location>
        <begin position="299"/>
        <end position="318"/>
    </location>
</feature>
<dbReference type="Gene3D" id="1.10.4160.10">
    <property type="entry name" value="Hydantoin permease"/>
    <property type="match status" value="1"/>
</dbReference>
<dbReference type="Pfam" id="PF02133">
    <property type="entry name" value="Transp_cyt_pur"/>
    <property type="match status" value="1"/>
</dbReference>
<keyword evidence="3 7" id="KW-0813">Transport</keyword>
<feature type="transmembrane region" description="Helical" evidence="9">
    <location>
        <begin position="370"/>
        <end position="388"/>
    </location>
</feature>
<dbReference type="Proteomes" id="UP000617734">
    <property type="component" value="Unassembled WGS sequence"/>
</dbReference>
<evidence type="ECO:0000256" key="4">
    <source>
        <dbReference type="ARBA" id="ARBA00022692"/>
    </source>
</evidence>
<dbReference type="InterPro" id="IPR001248">
    <property type="entry name" value="Pur-cyt_permease"/>
</dbReference>
<sequence length="516" mass="52788">MERSASGPDVAAAPSGQDRAGSFESRGIDCVPDSERHGAARELFTLWAAPNVSYLSFVVGGALVLTGLSLAEALAVTVAGNLFWLLTGFIAVSGPAAGTSGSVISRAMYGVVGNKAVVALTGWLIASLYLALNWSAASVAGLGLTSRAGLPDTPAVDALVVCLIAGATILVAIYGHATIVRLYGALSVLLTVVFLAVGVMVLTRANWSYTPTEPLTGLGRFVALASGFTIVASAPLSYANSPDLTRYLPRETSPKAITLWTASGAFLPSVLFTAVGSLAATTLDMSDPQAALESVVPAWFVPVLVIAVVLNTVANNGITAYSSGLSMQSVGVRLHRVVAVLVVGLIGTAMTLFALLVFDFLTAVNTLMELVVVVTGPCMAVYATDIVLRRNRYDGEQLHDQSRTSPYWYRAGVNRAGVLATLGGASAATLCASSSSWAGPLSSAMGGLNLAVPVGVLGSAVLYWALSRAFGTLPAATALPPATAPHPVIAPHPATAAPPATAQPPATTLPPTTPQH</sequence>
<dbReference type="InterPro" id="IPR026030">
    <property type="entry name" value="Pur-cyt_permease_Fcy2/21/22"/>
</dbReference>
<evidence type="ECO:0000256" key="2">
    <source>
        <dbReference type="ARBA" id="ARBA00008974"/>
    </source>
</evidence>
<dbReference type="RefSeq" id="WP_190215196.1">
    <property type="nucleotide sequence ID" value="NZ_BNBO01000071.1"/>
</dbReference>
<feature type="transmembrane region" description="Helical" evidence="9">
    <location>
        <begin position="116"/>
        <end position="136"/>
    </location>
</feature>
<reference evidence="10" key="1">
    <citation type="journal article" date="2014" name="Int. J. Syst. Evol. Microbiol.">
        <title>Complete genome sequence of Corynebacterium casei LMG S-19264T (=DSM 44701T), isolated from a smear-ripened cheese.</title>
        <authorList>
            <consortium name="US DOE Joint Genome Institute (JGI-PGF)"/>
            <person name="Walter F."/>
            <person name="Albersmeier A."/>
            <person name="Kalinowski J."/>
            <person name="Ruckert C."/>
        </authorList>
    </citation>
    <scope>NUCLEOTIDE SEQUENCE</scope>
    <source>
        <strain evidence="10">JCM 4646</strain>
    </source>
</reference>
<feature type="transmembrane region" description="Helical" evidence="9">
    <location>
        <begin position="54"/>
        <end position="76"/>
    </location>
</feature>
<feature type="transmembrane region" description="Helical" evidence="9">
    <location>
        <begin position="444"/>
        <end position="466"/>
    </location>
</feature>
<keyword evidence="6 7" id="KW-0472">Membrane</keyword>
<feature type="transmembrane region" description="Helical" evidence="9">
    <location>
        <begin position="182"/>
        <end position="205"/>
    </location>
</feature>
<feature type="region of interest" description="Disordered" evidence="8">
    <location>
        <begin position="484"/>
        <end position="516"/>
    </location>
</feature>
<organism evidence="10 11">
    <name type="scientific">Kitasatospora indigofera</name>
    <dbReference type="NCBI Taxonomy" id="67307"/>
    <lineage>
        <taxon>Bacteria</taxon>
        <taxon>Bacillati</taxon>
        <taxon>Actinomycetota</taxon>
        <taxon>Actinomycetes</taxon>
        <taxon>Kitasatosporales</taxon>
        <taxon>Streptomycetaceae</taxon>
        <taxon>Kitasatospora</taxon>
    </lineage>
</organism>
<gene>
    <name evidence="10" type="ORF">GCM10018781_72750</name>
</gene>
<dbReference type="GO" id="GO:0005886">
    <property type="term" value="C:plasma membrane"/>
    <property type="evidence" value="ECO:0007669"/>
    <property type="project" value="TreeGrafter"/>
</dbReference>
<dbReference type="PIRSF" id="PIRSF002744">
    <property type="entry name" value="Pur-cyt_permease"/>
    <property type="match status" value="1"/>
</dbReference>
<feature type="transmembrane region" description="Helical" evidence="9">
    <location>
        <begin position="156"/>
        <end position="175"/>
    </location>
</feature>
<name>A0A919L5F1_9ACTN</name>
<evidence type="ECO:0000256" key="1">
    <source>
        <dbReference type="ARBA" id="ARBA00004141"/>
    </source>
</evidence>
<dbReference type="AlphaFoldDB" id="A0A919L5F1"/>
<evidence type="ECO:0000256" key="7">
    <source>
        <dbReference type="PIRNR" id="PIRNR002744"/>
    </source>
</evidence>
<feature type="compositionally biased region" description="Pro residues" evidence="8">
    <location>
        <begin position="507"/>
        <end position="516"/>
    </location>
</feature>
<keyword evidence="11" id="KW-1185">Reference proteome</keyword>
<dbReference type="PANTHER" id="PTHR31806:SF1">
    <property type="entry name" value="PURINE-CYTOSINE PERMEASE FCY2-RELATED"/>
    <property type="match status" value="1"/>
</dbReference>
<evidence type="ECO:0000256" key="9">
    <source>
        <dbReference type="SAM" id="Phobius"/>
    </source>
</evidence>
<dbReference type="GeneID" id="95357520"/>
<evidence type="ECO:0000313" key="11">
    <source>
        <dbReference type="Proteomes" id="UP000617734"/>
    </source>
</evidence>
<comment type="caution">
    <text evidence="10">The sequence shown here is derived from an EMBL/GenBank/DDBJ whole genome shotgun (WGS) entry which is preliminary data.</text>
</comment>
<proteinExistence type="inferred from homology"/>
<dbReference type="PANTHER" id="PTHR31806">
    <property type="entry name" value="PURINE-CYTOSINE PERMEASE FCY2-RELATED"/>
    <property type="match status" value="1"/>
</dbReference>
<comment type="similarity">
    <text evidence="2 7">Belongs to the purine-cytosine permease (2.A.39) family.</text>
</comment>
<evidence type="ECO:0000256" key="5">
    <source>
        <dbReference type="ARBA" id="ARBA00022989"/>
    </source>
</evidence>
<reference evidence="10" key="2">
    <citation type="submission" date="2020-09" db="EMBL/GenBank/DDBJ databases">
        <authorList>
            <person name="Sun Q."/>
            <person name="Ohkuma M."/>
        </authorList>
    </citation>
    <scope>NUCLEOTIDE SEQUENCE</scope>
    <source>
        <strain evidence="10">JCM 4646</strain>
    </source>
</reference>
<feature type="transmembrane region" description="Helical" evidence="9">
    <location>
        <begin position="338"/>
        <end position="358"/>
    </location>
</feature>
<feature type="region of interest" description="Disordered" evidence="8">
    <location>
        <begin position="1"/>
        <end position="25"/>
    </location>
</feature>
<feature type="transmembrane region" description="Helical" evidence="9">
    <location>
        <begin position="217"/>
        <end position="236"/>
    </location>
</feature>
<feature type="compositionally biased region" description="Low complexity" evidence="8">
    <location>
        <begin position="491"/>
        <end position="506"/>
    </location>
</feature>
<comment type="subcellular location">
    <subcellularLocation>
        <location evidence="1">Membrane</location>
        <topology evidence="1">Multi-pass membrane protein</topology>
    </subcellularLocation>
</comment>
<feature type="transmembrane region" description="Helical" evidence="9">
    <location>
        <begin position="257"/>
        <end position="279"/>
    </location>
</feature>
<evidence type="ECO:0000256" key="6">
    <source>
        <dbReference type="ARBA" id="ARBA00023136"/>
    </source>
</evidence>